<dbReference type="RefSeq" id="WP_338598796.1">
    <property type="nucleotide sequence ID" value="NZ_CP146016.1"/>
</dbReference>
<dbReference type="EMBL" id="CP146016">
    <property type="protein sequence ID" value="WWQ59547.1"/>
    <property type="molecule type" value="Genomic_DNA"/>
</dbReference>
<dbReference type="InterPro" id="IPR011559">
    <property type="entry name" value="Initiation_fac_2B_a/b/d"/>
</dbReference>
<feature type="active site" description="Proton donor" evidence="2">
    <location>
        <position position="257"/>
    </location>
</feature>
<comment type="similarity">
    <text evidence="2">Belongs to the EIF-2B alpha/beta/delta subunits family. MtnA subfamily.</text>
</comment>
<sequence>MKLTVKEVKEIFKPKLLPIIWRDETNTLTILDQSLLPFQTVYVDLKDVETTASAIKNMQVRGAPAIGITAGYGMVLALRNDRIQNLNDALKELTRAKSILDSARPTAINLAWATSRMLNFAKNAIENGEAKSLNELIHLMKIEAKRIFDEEYEAEILMGLYGLEKINNGDTILTQCNAGGLATGTGLGTALAPVKLAKALGIDVSVIAPETRPWLQGSRLTVYELMAEGIKVTLITDTAVGLVMYKGMVNGVMVGADRILRDGHVFNKIGTFKEAVIAHELGVPFYVLAPTSSFDLKSDVTDIKIEERDPNEVRTIKGIPIAPENVNVYNPVFDVTPPKYITAIITEKGIIYPPFNENVKKIVER</sequence>
<dbReference type="AlphaFoldDB" id="A0AAX4KYN5"/>
<keyword evidence="3" id="KW-0175">Coiled coil</keyword>
<dbReference type="InterPro" id="IPR037171">
    <property type="entry name" value="NagB/RpiA_transferase-like"/>
</dbReference>
<dbReference type="PANTHER" id="PTHR43475:SF1">
    <property type="entry name" value="METHYLTHIORIBOSE-1-PHOSPHATE ISOMERASE"/>
    <property type="match status" value="1"/>
</dbReference>
<dbReference type="SUPFAM" id="SSF100950">
    <property type="entry name" value="NagB/RpiA/CoA transferase-like"/>
    <property type="match status" value="1"/>
</dbReference>
<gene>
    <name evidence="4" type="ORF">V6M85_08585</name>
</gene>
<dbReference type="InterPro" id="IPR000649">
    <property type="entry name" value="IF-2B-related"/>
</dbReference>
<dbReference type="Gene3D" id="1.20.120.420">
    <property type="entry name" value="translation initiation factor eif-2b, domain 1"/>
    <property type="match status" value="1"/>
</dbReference>
<dbReference type="NCBIfam" id="NF004326">
    <property type="entry name" value="PRK05720.1"/>
    <property type="match status" value="1"/>
</dbReference>
<reference evidence="4 5" key="1">
    <citation type="submission" date="2024-02" db="EMBL/GenBank/DDBJ databases">
        <title>STSV induces naive adaptation in Sulfolobus.</title>
        <authorList>
            <person name="Xiang X."/>
            <person name="Song M."/>
        </authorList>
    </citation>
    <scope>NUCLEOTIDE SEQUENCE [LARGE SCALE GENOMIC DNA]</scope>
    <source>
        <strain evidence="4 5">RT2</strain>
    </source>
</reference>
<evidence type="ECO:0000256" key="1">
    <source>
        <dbReference type="ARBA" id="ARBA00023235"/>
    </source>
</evidence>
<accession>A0AAX4KYN5</accession>
<proteinExistence type="inferred from homology"/>
<feature type="binding site" evidence="2">
    <location>
        <position position="104"/>
    </location>
    <ligand>
        <name>substrate</name>
    </ligand>
</feature>
<organism evidence="4 5">
    <name type="scientific">Sulfolobus tengchongensis</name>
    <dbReference type="NCBI Taxonomy" id="207809"/>
    <lineage>
        <taxon>Archaea</taxon>
        <taxon>Thermoproteota</taxon>
        <taxon>Thermoprotei</taxon>
        <taxon>Sulfolobales</taxon>
        <taxon>Sulfolobaceae</taxon>
        <taxon>Sulfolobus</taxon>
    </lineage>
</organism>
<feature type="coiled-coil region" evidence="3">
    <location>
        <begin position="76"/>
        <end position="103"/>
    </location>
</feature>
<dbReference type="GeneID" id="89336820"/>
<dbReference type="InterPro" id="IPR005251">
    <property type="entry name" value="IF-M1Pi"/>
</dbReference>
<dbReference type="GO" id="GO:0019509">
    <property type="term" value="P:L-methionine salvage from methylthioadenosine"/>
    <property type="evidence" value="ECO:0007669"/>
    <property type="project" value="UniProtKB-UniRule"/>
</dbReference>
<feature type="binding site" evidence="2">
    <location>
        <position position="216"/>
    </location>
    <ligand>
        <name>substrate</name>
    </ligand>
</feature>
<dbReference type="NCBIfam" id="TIGR00524">
    <property type="entry name" value="eIF-2B_rel"/>
    <property type="match status" value="1"/>
</dbReference>
<keyword evidence="1 2" id="KW-0413">Isomerase</keyword>
<dbReference type="InterPro" id="IPR027363">
    <property type="entry name" value="M1Pi_N"/>
</dbReference>
<dbReference type="PANTHER" id="PTHR43475">
    <property type="entry name" value="METHYLTHIORIBOSE-1-PHOSPHATE ISOMERASE"/>
    <property type="match status" value="1"/>
</dbReference>
<evidence type="ECO:0000313" key="4">
    <source>
        <dbReference type="EMBL" id="WWQ59547.1"/>
    </source>
</evidence>
<protein>
    <recommendedName>
        <fullName evidence="2">Putative methylthioribose-1-phosphate isomerase</fullName>
        <shortName evidence="2">M1Pi</shortName>
        <shortName evidence="2">MTR-1-P isomerase</shortName>
        <ecNumber evidence="2">5.3.1.23</ecNumber>
    </recommendedName>
    <alternativeName>
        <fullName evidence="2">MTNA-like protein</fullName>
        <shortName evidence="2">aMTNA</shortName>
    </alternativeName>
    <alternativeName>
        <fullName evidence="2">S-methyl-5-thioribose-1-phosphate isomerase</fullName>
    </alternativeName>
</protein>
<dbReference type="EC" id="5.3.1.23" evidence="2"/>
<dbReference type="GO" id="GO:0046523">
    <property type="term" value="F:S-methyl-5-thioribose-1-phosphate isomerase activity"/>
    <property type="evidence" value="ECO:0007669"/>
    <property type="project" value="UniProtKB-UniRule"/>
</dbReference>
<keyword evidence="2" id="KW-0486">Methionine biosynthesis</keyword>
<feature type="binding site" evidence="2">
    <location>
        <begin position="61"/>
        <end position="63"/>
    </location>
    <ligand>
        <name>substrate</name>
    </ligand>
</feature>
<dbReference type="Pfam" id="PF01008">
    <property type="entry name" value="IF-2B"/>
    <property type="match status" value="1"/>
</dbReference>
<dbReference type="InterPro" id="IPR042529">
    <property type="entry name" value="IF_2B-like_C"/>
</dbReference>
<comment type="catalytic activity">
    <reaction evidence="2">
        <text>5-(methylsulfanyl)-alpha-D-ribose 1-phosphate = 5-(methylsulfanyl)-D-ribulose 1-phosphate</text>
        <dbReference type="Rhea" id="RHEA:19989"/>
        <dbReference type="ChEBI" id="CHEBI:58533"/>
        <dbReference type="ChEBI" id="CHEBI:58548"/>
        <dbReference type="EC" id="5.3.1.23"/>
    </reaction>
</comment>
<dbReference type="HAMAP" id="MF_01678">
    <property type="entry name" value="Salvage_MtnA"/>
    <property type="match status" value="1"/>
</dbReference>
<feature type="site" description="Transition state stabilizer" evidence="2">
    <location>
        <position position="176"/>
    </location>
</feature>
<evidence type="ECO:0000256" key="3">
    <source>
        <dbReference type="SAM" id="Coils"/>
    </source>
</evidence>
<dbReference type="Gene3D" id="3.40.50.10470">
    <property type="entry name" value="Translation initiation factor eif-2b, domain 2"/>
    <property type="match status" value="1"/>
</dbReference>
<dbReference type="FunFam" id="3.40.50.10470:FF:000006">
    <property type="entry name" value="Methylthioribose-1-phosphate isomerase"/>
    <property type="match status" value="1"/>
</dbReference>
<dbReference type="NCBIfam" id="TIGR00512">
    <property type="entry name" value="salvage_mtnA"/>
    <property type="match status" value="1"/>
</dbReference>
<keyword evidence="2" id="KW-0028">Amino-acid biosynthesis</keyword>
<dbReference type="FunFam" id="1.20.120.420:FF:000003">
    <property type="entry name" value="Methylthioribose-1-phosphate isomerase"/>
    <property type="match status" value="1"/>
</dbReference>
<comment type="function">
    <text evidence="2">Catalyzes the interconversion of methylthioribose-1-phosphate (MTR-1-P) into methylthioribulose-1-phosphate (MTRu-1-P).</text>
</comment>
<keyword evidence="5" id="KW-1185">Reference proteome</keyword>
<dbReference type="NCBIfam" id="NF004436">
    <property type="entry name" value="PRK05772.1"/>
    <property type="match status" value="1"/>
</dbReference>
<name>A0AAX4KYN5_9CREN</name>
<dbReference type="Proteomes" id="UP001432202">
    <property type="component" value="Chromosome"/>
</dbReference>
<evidence type="ECO:0000256" key="2">
    <source>
        <dbReference type="HAMAP-Rule" id="MF_01678"/>
    </source>
</evidence>
<feature type="binding site" evidence="2">
    <location>
        <begin position="267"/>
        <end position="268"/>
    </location>
    <ligand>
        <name>substrate</name>
    </ligand>
</feature>
<evidence type="ECO:0000313" key="5">
    <source>
        <dbReference type="Proteomes" id="UP001432202"/>
    </source>
</evidence>